<dbReference type="EMBL" id="UINC01007154">
    <property type="protein sequence ID" value="SVA31709.1"/>
    <property type="molecule type" value="Genomic_DNA"/>
</dbReference>
<accession>A0A381UU81</accession>
<feature type="non-terminal residue" evidence="1">
    <location>
        <position position="1"/>
    </location>
</feature>
<feature type="non-terminal residue" evidence="1">
    <location>
        <position position="30"/>
    </location>
</feature>
<gene>
    <name evidence="1" type="ORF">METZ01_LOCUS84563</name>
</gene>
<proteinExistence type="predicted"/>
<evidence type="ECO:0000313" key="1">
    <source>
        <dbReference type="EMBL" id="SVA31709.1"/>
    </source>
</evidence>
<dbReference type="AlphaFoldDB" id="A0A381UU81"/>
<reference evidence="1" key="1">
    <citation type="submission" date="2018-05" db="EMBL/GenBank/DDBJ databases">
        <authorList>
            <person name="Lanie J.A."/>
            <person name="Ng W.-L."/>
            <person name="Kazmierczak K.M."/>
            <person name="Andrzejewski T.M."/>
            <person name="Davidsen T.M."/>
            <person name="Wayne K.J."/>
            <person name="Tettelin H."/>
            <person name="Glass J.I."/>
            <person name="Rusch D."/>
            <person name="Podicherti R."/>
            <person name="Tsui H.-C.T."/>
            <person name="Winkler M.E."/>
        </authorList>
    </citation>
    <scope>NUCLEOTIDE SEQUENCE</scope>
</reference>
<protein>
    <submittedName>
        <fullName evidence="1">Uncharacterized protein</fullName>
    </submittedName>
</protein>
<sequence length="30" mass="3706">HYFSFWNFFKICLISFTKKTKTVIDPKPRI</sequence>
<name>A0A381UU81_9ZZZZ</name>
<organism evidence="1">
    <name type="scientific">marine metagenome</name>
    <dbReference type="NCBI Taxonomy" id="408172"/>
    <lineage>
        <taxon>unclassified sequences</taxon>
        <taxon>metagenomes</taxon>
        <taxon>ecological metagenomes</taxon>
    </lineage>
</organism>